<evidence type="ECO:0000313" key="3">
    <source>
        <dbReference type="EMBL" id="KPD03411.1"/>
    </source>
</evidence>
<dbReference type="GO" id="GO:0005737">
    <property type="term" value="C:cytoplasm"/>
    <property type="evidence" value="ECO:0007669"/>
    <property type="project" value="TreeGrafter"/>
</dbReference>
<dbReference type="InterPro" id="IPR011650">
    <property type="entry name" value="Peptidase_M20_dimer"/>
</dbReference>
<reference evidence="3 4" key="1">
    <citation type="submission" date="2015-07" db="EMBL/GenBank/DDBJ databases">
        <title>ATOL: Assembling a taxonomically balanced genome-scale reconstruction of the evolutionary history of the Enterobacteriaceae.</title>
        <authorList>
            <person name="Plunkett G.III."/>
            <person name="Neeno-Eckwall E.C."/>
            <person name="Glasner J.D."/>
            <person name="Perna N.T."/>
        </authorList>
    </citation>
    <scope>NUCLEOTIDE SEQUENCE [LARGE SCALE GENOMIC DNA]</scope>
    <source>
        <strain evidence="3 4">ATCC 35017</strain>
    </source>
</reference>
<feature type="domain" description="Peptidase M20 dimerisation" evidence="2">
    <location>
        <begin position="206"/>
        <end position="298"/>
    </location>
</feature>
<dbReference type="Gene3D" id="3.30.70.360">
    <property type="match status" value="1"/>
</dbReference>
<name>A0A0N0IB88_9GAMM</name>
<dbReference type="Proteomes" id="UP000053226">
    <property type="component" value="Unassembled WGS sequence"/>
</dbReference>
<dbReference type="NCBIfam" id="TIGR01891">
    <property type="entry name" value="amidohydrolases"/>
    <property type="match status" value="1"/>
</dbReference>
<dbReference type="InterPro" id="IPR052030">
    <property type="entry name" value="Peptidase_M20/M20A_hydrolases"/>
</dbReference>
<dbReference type="Pfam" id="PF07687">
    <property type="entry name" value="M20_dimer"/>
    <property type="match status" value="1"/>
</dbReference>
<dbReference type="PANTHER" id="PTHR30575">
    <property type="entry name" value="PEPTIDASE M20"/>
    <property type="match status" value="1"/>
</dbReference>
<dbReference type="SUPFAM" id="SSF53187">
    <property type="entry name" value="Zn-dependent exopeptidases"/>
    <property type="match status" value="1"/>
</dbReference>
<accession>A0A0N0IB88</accession>
<gene>
    <name evidence="3" type="ORF">M992_1001</name>
</gene>
<dbReference type="InterPro" id="IPR036264">
    <property type="entry name" value="Bact_exopeptidase_dim_dom"/>
</dbReference>
<sequence length="442" mass="48149">MMTKEQLKSQVCAAIAARKNDIKQLAENIWREPELGFKETKTAQKVEQAFDALGVPYRNKLALTGVKGRLKGGKASKRTIAVIGELDAILCAEHPDADDQTGAAHCCGHNAQIANMMAVTMGLIDSGAMAYLAGDVVPFAVPAEEYVELAYRNKLIEQGKISFIGGKPELISRGEFDDIDMALQIHLTSVKPERDNGFIEISTTTNGFVGKLINYKGKPSHAAAAPHLGVNALNAAMMGIMGVNAIRETFQEKDYVRFHPIITQGGDLVNVTPSDVRLESYVRASNVPAMIDANERITRALVAGAMAVGADVEVKDLPGYLPLYNNSSLNNLLQQNAEHLIGEENVWVAKHMTGSTDTGDLSHIMPVSHPWIGSIRGGLHGKDYTVFDEDMAYIRPAQMMAMTIIDLLFDDAQPAEELLANYQPLMSKDEYLAFINSFKNAS</sequence>
<dbReference type="PANTHER" id="PTHR30575:SF3">
    <property type="entry name" value="PEPTIDASE M20 DIMERISATION DOMAIN-CONTAINING PROTEIN"/>
    <property type="match status" value="1"/>
</dbReference>
<dbReference type="Gene3D" id="3.40.630.10">
    <property type="entry name" value="Zn peptidases"/>
    <property type="match status" value="1"/>
</dbReference>
<dbReference type="AlphaFoldDB" id="A0A0N0IB88"/>
<dbReference type="EMBL" id="LGAA01000010">
    <property type="protein sequence ID" value="KPD03411.1"/>
    <property type="molecule type" value="Genomic_DNA"/>
</dbReference>
<evidence type="ECO:0000256" key="1">
    <source>
        <dbReference type="ARBA" id="ARBA00022801"/>
    </source>
</evidence>
<protein>
    <submittedName>
        <fullName evidence="3">Putative amidohydrolase</fullName>
        <ecNumber evidence="3">3.-.-.-</ecNumber>
    </submittedName>
</protein>
<keyword evidence="1 3" id="KW-0378">Hydrolase</keyword>
<proteinExistence type="predicted"/>
<comment type="caution">
    <text evidence="3">The sequence shown here is derived from an EMBL/GenBank/DDBJ whole genome shotgun (WGS) entry which is preliminary data.</text>
</comment>
<organism evidence="3 4">
    <name type="scientific">Moellerella wisconsensis ATCC 35017</name>
    <dbReference type="NCBI Taxonomy" id="1354267"/>
    <lineage>
        <taxon>Bacteria</taxon>
        <taxon>Pseudomonadati</taxon>
        <taxon>Pseudomonadota</taxon>
        <taxon>Gammaproteobacteria</taxon>
        <taxon>Enterobacterales</taxon>
        <taxon>Morganellaceae</taxon>
        <taxon>Moellerella</taxon>
    </lineage>
</organism>
<dbReference type="InterPro" id="IPR002933">
    <property type="entry name" value="Peptidase_M20"/>
</dbReference>
<dbReference type="SUPFAM" id="SSF55031">
    <property type="entry name" value="Bacterial exopeptidase dimerisation domain"/>
    <property type="match status" value="1"/>
</dbReference>
<dbReference type="GO" id="GO:0046657">
    <property type="term" value="P:folic acid catabolic process"/>
    <property type="evidence" value="ECO:0007669"/>
    <property type="project" value="TreeGrafter"/>
</dbReference>
<keyword evidence="4" id="KW-1185">Reference proteome</keyword>
<dbReference type="EC" id="3.-.-.-" evidence="3"/>
<dbReference type="Pfam" id="PF01546">
    <property type="entry name" value="Peptidase_M20"/>
    <property type="match status" value="1"/>
</dbReference>
<evidence type="ECO:0000313" key="4">
    <source>
        <dbReference type="Proteomes" id="UP000053226"/>
    </source>
</evidence>
<dbReference type="GO" id="GO:0071713">
    <property type="term" value="F:para-aminobenzoyl-glutamate hydrolase activity"/>
    <property type="evidence" value="ECO:0007669"/>
    <property type="project" value="TreeGrafter"/>
</dbReference>
<dbReference type="RefSeq" id="WP_241543334.1">
    <property type="nucleotide sequence ID" value="NZ_CAWMUS010000010.1"/>
</dbReference>
<dbReference type="GO" id="GO:0016805">
    <property type="term" value="F:dipeptidase activity"/>
    <property type="evidence" value="ECO:0007669"/>
    <property type="project" value="TreeGrafter"/>
</dbReference>
<dbReference type="InterPro" id="IPR017439">
    <property type="entry name" value="Amidohydrolase"/>
</dbReference>
<evidence type="ECO:0000259" key="2">
    <source>
        <dbReference type="Pfam" id="PF07687"/>
    </source>
</evidence>